<dbReference type="GO" id="GO:0032259">
    <property type="term" value="P:methylation"/>
    <property type="evidence" value="ECO:0007669"/>
    <property type="project" value="UniProtKB-KW"/>
</dbReference>
<dbReference type="SUPFAM" id="SSF53335">
    <property type="entry name" value="S-adenosyl-L-methionine-dependent methyltransferases"/>
    <property type="match status" value="1"/>
</dbReference>
<dbReference type="GO" id="GO:0008168">
    <property type="term" value="F:methyltransferase activity"/>
    <property type="evidence" value="ECO:0007669"/>
    <property type="project" value="UniProtKB-KW"/>
</dbReference>
<name>A0AAT9FP68_9BACT</name>
<evidence type="ECO:0000313" key="2">
    <source>
        <dbReference type="EMBL" id="BDS07778.1"/>
    </source>
</evidence>
<feature type="domain" description="Methyltransferase" evidence="1">
    <location>
        <begin position="44"/>
        <end position="150"/>
    </location>
</feature>
<accession>A0AAT9FP68</accession>
<dbReference type="KEGG" id="osu:NT6N_28180"/>
<organism evidence="2">
    <name type="scientific">Oceaniferula spumae</name>
    <dbReference type="NCBI Taxonomy" id="2979115"/>
    <lineage>
        <taxon>Bacteria</taxon>
        <taxon>Pseudomonadati</taxon>
        <taxon>Verrucomicrobiota</taxon>
        <taxon>Verrucomicrobiia</taxon>
        <taxon>Verrucomicrobiales</taxon>
        <taxon>Verrucomicrobiaceae</taxon>
        <taxon>Oceaniferula</taxon>
    </lineage>
</organism>
<dbReference type="EMBL" id="AP026866">
    <property type="protein sequence ID" value="BDS07778.1"/>
    <property type="molecule type" value="Genomic_DNA"/>
</dbReference>
<keyword evidence="2" id="KW-0489">Methyltransferase</keyword>
<dbReference type="AlphaFoldDB" id="A0AAT9FP68"/>
<dbReference type="Pfam" id="PF13847">
    <property type="entry name" value="Methyltransf_31"/>
    <property type="match status" value="1"/>
</dbReference>
<proteinExistence type="predicted"/>
<dbReference type="Gene3D" id="3.40.50.150">
    <property type="entry name" value="Vaccinia Virus protein VP39"/>
    <property type="match status" value="1"/>
</dbReference>
<evidence type="ECO:0000259" key="1">
    <source>
        <dbReference type="Pfam" id="PF13847"/>
    </source>
</evidence>
<dbReference type="InterPro" id="IPR025714">
    <property type="entry name" value="Methyltranfer_dom"/>
</dbReference>
<dbReference type="InterPro" id="IPR029063">
    <property type="entry name" value="SAM-dependent_MTases_sf"/>
</dbReference>
<sequence length="227" mass="25394">MTDRVSIARKISALCADRGLRFYTKAKLLSDPLYGGVLAELKSSERPLLDVGCGIGILGLYLRENGWDAEVSGFDYDDEKIEQGLEIIKRGGYERISLAQGDARTELPEHSGNVTILDILQFFTPEEQKKLLRVAGSKVKPGGKFIIRSGLKEKSVRFFITWIGDLIAKGTFWMKAAPTHYPTAQFFREQLESGGFEVEIRPFWGKTPFNNYLIVATRQPQSAEAGQ</sequence>
<dbReference type="CDD" id="cd02440">
    <property type="entry name" value="AdoMet_MTases"/>
    <property type="match status" value="1"/>
</dbReference>
<gene>
    <name evidence="2" type="ORF">NT6N_28180</name>
</gene>
<reference evidence="2" key="1">
    <citation type="submission" date="2024-07" db="EMBL/GenBank/DDBJ databases">
        <title>Complete genome sequence of Verrucomicrobiaceae bacterium NT6N.</title>
        <authorList>
            <person name="Huang C."/>
            <person name="Takami H."/>
            <person name="Hamasaki K."/>
        </authorList>
    </citation>
    <scope>NUCLEOTIDE SEQUENCE</scope>
    <source>
        <strain evidence="2">NT6N</strain>
    </source>
</reference>
<keyword evidence="2" id="KW-0808">Transferase</keyword>
<protein>
    <submittedName>
        <fullName evidence="2">Methyltransferase</fullName>
    </submittedName>
</protein>